<dbReference type="SUPFAM" id="SSF55874">
    <property type="entry name" value="ATPase domain of HSP90 chaperone/DNA topoisomerase II/histidine kinase"/>
    <property type="match status" value="1"/>
</dbReference>
<dbReference type="PANTHER" id="PTHR43065">
    <property type="entry name" value="SENSOR HISTIDINE KINASE"/>
    <property type="match status" value="1"/>
</dbReference>
<dbReference type="InterPro" id="IPR003594">
    <property type="entry name" value="HATPase_dom"/>
</dbReference>
<dbReference type="Gene3D" id="1.10.287.130">
    <property type="match status" value="1"/>
</dbReference>
<dbReference type="EC" id="2.7.13.3" evidence="2"/>
<comment type="catalytic activity">
    <reaction evidence="1">
        <text>ATP + protein L-histidine = ADP + protein N-phospho-L-histidine.</text>
        <dbReference type="EC" id="2.7.13.3"/>
    </reaction>
</comment>
<dbReference type="PANTHER" id="PTHR43065:SF50">
    <property type="entry name" value="HISTIDINE KINASE"/>
    <property type="match status" value="1"/>
</dbReference>
<gene>
    <name evidence="5" type="ORF">IFK94_05440</name>
</gene>
<dbReference type="CDD" id="cd00082">
    <property type="entry name" value="HisKA"/>
    <property type="match status" value="1"/>
</dbReference>
<organism evidence="5 6">
    <name type="scientific">Candidatus Polarisedimenticola svalbardensis</name>
    <dbReference type="NCBI Taxonomy" id="2886004"/>
    <lineage>
        <taxon>Bacteria</taxon>
        <taxon>Pseudomonadati</taxon>
        <taxon>Acidobacteriota</taxon>
        <taxon>Candidatus Polarisedimenticolia</taxon>
        <taxon>Candidatus Polarisedimenticolales</taxon>
        <taxon>Candidatus Polarisedimenticolaceae</taxon>
        <taxon>Candidatus Polarisedimenticola</taxon>
    </lineage>
</organism>
<evidence type="ECO:0000256" key="3">
    <source>
        <dbReference type="ARBA" id="ARBA00022553"/>
    </source>
</evidence>
<dbReference type="SMART" id="SM00387">
    <property type="entry name" value="HATPase_c"/>
    <property type="match status" value="1"/>
</dbReference>
<dbReference type="InterPro" id="IPR035965">
    <property type="entry name" value="PAS-like_dom_sf"/>
</dbReference>
<dbReference type="InterPro" id="IPR005467">
    <property type="entry name" value="His_kinase_dom"/>
</dbReference>
<dbReference type="PROSITE" id="PS50109">
    <property type="entry name" value="HIS_KIN"/>
    <property type="match status" value="1"/>
</dbReference>
<dbReference type="AlphaFoldDB" id="A0A8J6Y1P6"/>
<dbReference type="InterPro" id="IPR036890">
    <property type="entry name" value="HATPase_C_sf"/>
</dbReference>
<dbReference type="InterPro" id="IPR004358">
    <property type="entry name" value="Sig_transdc_His_kin-like_C"/>
</dbReference>
<dbReference type="Proteomes" id="UP000648239">
    <property type="component" value="Unassembled WGS sequence"/>
</dbReference>
<evidence type="ECO:0000313" key="5">
    <source>
        <dbReference type="EMBL" id="MBD3867549.1"/>
    </source>
</evidence>
<dbReference type="Pfam" id="PF08448">
    <property type="entry name" value="PAS_4"/>
    <property type="match status" value="1"/>
</dbReference>
<evidence type="ECO:0000256" key="2">
    <source>
        <dbReference type="ARBA" id="ARBA00012438"/>
    </source>
</evidence>
<keyword evidence="3" id="KW-0597">Phosphoprotein</keyword>
<reference evidence="5 6" key="1">
    <citation type="submission" date="2020-08" db="EMBL/GenBank/DDBJ databases">
        <title>Acidobacteriota in marine sediments use diverse sulfur dissimilation pathways.</title>
        <authorList>
            <person name="Wasmund K."/>
        </authorList>
    </citation>
    <scope>NUCLEOTIDE SEQUENCE [LARGE SCALE GENOMIC DNA]</scope>
    <source>
        <strain evidence="5">MAG AM4</strain>
    </source>
</reference>
<proteinExistence type="predicted"/>
<comment type="caution">
    <text evidence="5">The sequence shown here is derived from an EMBL/GenBank/DDBJ whole genome shotgun (WGS) entry which is preliminary data.</text>
</comment>
<dbReference type="InterPro" id="IPR003661">
    <property type="entry name" value="HisK_dim/P_dom"/>
</dbReference>
<dbReference type="EMBL" id="JACXWD010000012">
    <property type="protein sequence ID" value="MBD3867549.1"/>
    <property type="molecule type" value="Genomic_DNA"/>
</dbReference>
<evidence type="ECO:0000259" key="4">
    <source>
        <dbReference type="PROSITE" id="PS50109"/>
    </source>
</evidence>
<dbReference type="SUPFAM" id="SSF55785">
    <property type="entry name" value="PYP-like sensor domain (PAS domain)"/>
    <property type="match status" value="1"/>
</dbReference>
<evidence type="ECO:0000256" key="1">
    <source>
        <dbReference type="ARBA" id="ARBA00000085"/>
    </source>
</evidence>
<dbReference type="GO" id="GO:0000155">
    <property type="term" value="F:phosphorelay sensor kinase activity"/>
    <property type="evidence" value="ECO:0007669"/>
    <property type="project" value="InterPro"/>
</dbReference>
<dbReference type="InterPro" id="IPR036097">
    <property type="entry name" value="HisK_dim/P_sf"/>
</dbReference>
<dbReference type="Gene3D" id="3.30.450.20">
    <property type="entry name" value="PAS domain"/>
    <property type="match status" value="1"/>
</dbReference>
<feature type="domain" description="Histidine kinase" evidence="4">
    <location>
        <begin position="169"/>
        <end position="391"/>
    </location>
</feature>
<name>A0A8J6Y1P6_9BACT</name>
<dbReference type="PRINTS" id="PR00344">
    <property type="entry name" value="BCTRLSENSOR"/>
</dbReference>
<dbReference type="Pfam" id="PF02518">
    <property type="entry name" value="HATPase_c"/>
    <property type="match status" value="1"/>
</dbReference>
<dbReference type="Gene3D" id="3.30.565.10">
    <property type="entry name" value="Histidine kinase-like ATPase, C-terminal domain"/>
    <property type="match status" value="1"/>
</dbReference>
<evidence type="ECO:0000313" key="6">
    <source>
        <dbReference type="Proteomes" id="UP000648239"/>
    </source>
</evidence>
<accession>A0A8J6Y1P6</accession>
<sequence length="394" mass="43926">MEDVDLIMAEDCPLEHFIDPLSRLDIGRRILRQNRLSTERFGDAGGRTCHEAHFNRDEPCEGCLFQNVVDGGRAERWYLADRDEDGKPPSYYEISLIPVVDEDGKVTAVQEVIRDATATVAVEQHLIQLSENLGHQTHKLRKDLAELHKAQAALIQTEKLASLGKLAAGLTHEIHTPLGTLVANLDVLRYEINGMKAELTGQDGVSERLQRMEELLELHDMATSRIQTIIRSLREFAHLDRAVMETVDLHEGIESALNLLTYEIKQRIEIERHYGKIPPVQCRPDAMNQVFMNLLQNAVQAIPDMGRIRIATRLEGDGQIVLEFEDDGKGIPADRLEQIFDPGFTSKPRGVGSGLGLAIAHQTITGHGGTIDVRSKPGEGTRFTLVLPLVQEPV</sequence>
<protein>
    <recommendedName>
        <fullName evidence="2">histidine kinase</fullName>
        <ecNumber evidence="2">2.7.13.3</ecNumber>
    </recommendedName>
</protein>
<dbReference type="SUPFAM" id="SSF47384">
    <property type="entry name" value="Homodimeric domain of signal transducing histidine kinase"/>
    <property type="match status" value="1"/>
</dbReference>
<dbReference type="InterPro" id="IPR013656">
    <property type="entry name" value="PAS_4"/>
</dbReference>